<dbReference type="KEGG" id="ckr:CKR_2636"/>
<dbReference type="EMBL" id="AP009049">
    <property type="protein sequence ID" value="BAH07687.1"/>
    <property type="molecule type" value="Genomic_DNA"/>
</dbReference>
<sequence length="135" mass="15601">MGDDYMDTKCKECIFKNLDGGKYPCNNCSEIMDITGAKCIESHFKTIVKYNKNVRPKERLEDKLNEILTLTNKKMIYVEYKDLEDGNMMLTVFLNNGKDIEVYQIVDAGEELVENVVLLDENLLHKINKITKRGV</sequence>
<dbReference type="Proteomes" id="UP000007969">
    <property type="component" value="Chromosome"/>
</dbReference>
<accession>B9E5B2</accession>
<evidence type="ECO:0000313" key="2">
    <source>
        <dbReference type="Proteomes" id="UP000007969"/>
    </source>
</evidence>
<proteinExistence type="predicted"/>
<gene>
    <name evidence="1" type="ordered locus">CKR_2636</name>
</gene>
<dbReference type="AlphaFoldDB" id="B9E5B2"/>
<protein>
    <submittedName>
        <fullName evidence="1">Uncharacterized protein</fullName>
    </submittedName>
</protein>
<organism evidence="1 2">
    <name type="scientific">Clostridium kluyveri (strain NBRC 12016)</name>
    <dbReference type="NCBI Taxonomy" id="583346"/>
    <lineage>
        <taxon>Bacteria</taxon>
        <taxon>Bacillati</taxon>
        <taxon>Bacillota</taxon>
        <taxon>Clostridia</taxon>
        <taxon>Eubacteriales</taxon>
        <taxon>Clostridiaceae</taxon>
        <taxon>Clostridium</taxon>
    </lineage>
</organism>
<dbReference type="HOGENOM" id="CLU_1923926_0_0_9"/>
<evidence type="ECO:0000313" key="1">
    <source>
        <dbReference type="EMBL" id="BAH07687.1"/>
    </source>
</evidence>
<reference evidence="2" key="1">
    <citation type="submission" date="2005-09" db="EMBL/GenBank/DDBJ databases">
        <title>Complete genome sequence of Clostridium kluyveri and comparative genomics of Clostridia species.</title>
        <authorList>
            <person name="Inui M."/>
            <person name="Nonaka H."/>
            <person name="Shinoda Y."/>
            <person name="Ikenaga Y."/>
            <person name="Abe M."/>
            <person name="Naito K."/>
            <person name="Vertes A.A."/>
            <person name="Yukawa H."/>
        </authorList>
    </citation>
    <scope>NUCLEOTIDE SEQUENCE [LARGE SCALE GENOMIC DNA]</scope>
    <source>
        <strain evidence="2">NBRC 12016</strain>
    </source>
</reference>
<name>B9E5B2_CLOK1</name>